<dbReference type="Proteomes" id="UP000827976">
    <property type="component" value="Chromosome 15"/>
</dbReference>
<name>A0ACB7UMG7_DIOAL</name>
<gene>
    <name evidence="1" type="ORF">IHE45_15G082800</name>
</gene>
<accession>A0ACB7UMG7</accession>
<comment type="caution">
    <text evidence="1">The sequence shown here is derived from an EMBL/GenBank/DDBJ whole genome shotgun (WGS) entry which is preliminary data.</text>
</comment>
<evidence type="ECO:0000313" key="1">
    <source>
        <dbReference type="EMBL" id="KAH7661729.1"/>
    </source>
</evidence>
<organism evidence="1 2">
    <name type="scientific">Dioscorea alata</name>
    <name type="common">Purple yam</name>
    <dbReference type="NCBI Taxonomy" id="55571"/>
    <lineage>
        <taxon>Eukaryota</taxon>
        <taxon>Viridiplantae</taxon>
        <taxon>Streptophyta</taxon>
        <taxon>Embryophyta</taxon>
        <taxon>Tracheophyta</taxon>
        <taxon>Spermatophyta</taxon>
        <taxon>Magnoliopsida</taxon>
        <taxon>Liliopsida</taxon>
        <taxon>Dioscoreales</taxon>
        <taxon>Dioscoreaceae</taxon>
        <taxon>Dioscorea</taxon>
    </lineage>
</organism>
<dbReference type="EMBL" id="CM037025">
    <property type="protein sequence ID" value="KAH7661729.1"/>
    <property type="molecule type" value="Genomic_DNA"/>
</dbReference>
<evidence type="ECO:0000313" key="2">
    <source>
        <dbReference type="Proteomes" id="UP000827976"/>
    </source>
</evidence>
<protein>
    <submittedName>
        <fullName evidence="1">Uncharacterized protein</fullName>
    </submittedName>
</protein>
<keyword evidence="2" id="KW-1185">Reference proteome</keyword>
<reference evidence="2" key="1">
    <citation type="journal article" date="2022" name="Nat. Commun.">
        <title>Chromosome evolution and the genetic basis of agronomically important traits in greater yam.</title>
        <authorList>
            <person name="Bredeson J.V."/>
            <person name="Lyons J.B."/>
            <person name="Oniyinde I.O."/>
            <person name="Okereke N.R."/>
            <person name="Kolade O."/>
            <person name="Nnabue I."/>
            <person name="Nwadili C.O."/>
            <person name="Hribova E."/>
            <person name="Parker M."/>
            <person name="Nwogha J."/>
            <person name="Shu S."/>
            <person name="Carlson J."/>
            <person name="Kariba R."/>
            <person name="Muthemba S."/>
            <person name="Knop K."/>
            <person name="Barton G.J."/>
            <person name="Sherwood A.V."/>
            <person name="Lopez-Montes A."/>
            <person name="Asiedu R."/>
            <person name="Jamnadass R."/>
            <person name="Muchugi A."/>
            <person name="Goodstein D."/>
            <person name="Egesi C.N."/>
            <person name="Featherston J."/>
            <person name="Asfaw A."/>
            <person name="Simpson G.G."/>
            <person name="Dolezel J."/>
            <person name="Hendre P.S."/>
            <person name="Van Deynze A."/>
            <person name="Kumar P.L."/>
            <person name="Obidiegwu J.E."/>
            <person name="Bhattacharjee R."/>
            <person name="Rokhsar D.S."/>
        </authorList>
    </citation>
    <scope>NUCLEOTIDE SEQUENCE [LARGE SCALE GENOMIC DNA]</scope>
    <source>
        <strain evidence="2">cv. TDa95/00328</strain>
    </source>
</reference>
<proteinExistence type="predicted"/>
<sequence>MRGDADGDSELSKLALGAFHGRAAARAHGAHCLGLVWARDRHHTLGQRPVQMPAQDLSLPRLAHALMALAQLAVQGGALGWHCGLGAFTYTHLRLGTLDPCF</sequence>